<dbReference type="EMBL" id="DS898715">
    <property type="protein sequence ID" value="EEC16053.1"/>
    <property type="molecule type" value="Genomic_DNA"/>
</dbReference>
<evidence type="ECO:0000313" key="2">
    <source>
        <dbReference type="EnsemblMetazoa" id="ISCW012643-PA"/>
    </source>
</evidence>
<dbReference type="InParanoid" id="B7QB31"/>
<evidence type="ECO:0000313" key="3">
    <source>
        <dbReference type="Proteomes" id="UP000001555"/>
    </source>
</evidence>
<reference evidence="2" key="2">
    <citation type="submission" date="2020-05" db="UniProtKB">
        <authorList>
            <consortium name="EnsemblMetazoa"/>
        </authorList>
    </citation>
    <scope>IDENTIFICATION</scope>
    <source>
        <strain evidence="2">wikel</strain>
    </source>
</reference>
<name>B7QB31_IXOSC</name>
<dbReference type="EnsemblMetazoa" id="ISCW012643-RA">
    <property type="protein sequence ID" value="ISCW012643-PA"/>
    <property type="gene ID" value="ISCW012643"/>
</dbReference>
<dbReference type="VEuPathDB" id="VectorBase:ISCI012643"/>
<sequence>MTLTGLNKLEPDRPYQTFCKGGQRVILFSVAAALVRLEGQIKIDKALEPRPVWWMSNLTPVVLEELSVELGGPGGGGRAVAAVMDHLLAGSLRKFWVNFTGFIRYAIVDTAKRQNVTFDGIPTH</sequence>
<reference evidence="1 3" key="1">
    <citation type="submission" date="2008-03" db="EMBL/GenBank/DDBJ databases">
        <title>Annotation of Ixodes scapularis.</title>
        <authorList>
            <consortium name="Ixodes scapularis Genome Project Consortium"/>
            <person name="Caler E."/>
            <person name="Hannick L.I."/>
            <person name="Bidwell S."/>
            <person name="Joardar V."/>
            <person name="Thiagarajan M."/>
            <person name="Amedeo P."/>
            <person name="Galinsky K.J."/>
            <person name="Schobel S."/>
            <person name="Inman J."/>
            <person name="Hostetler J."/>
            <person name="Miller J."/>
            <person name="Hammond M."/>
            <person name="Megy K."/>
            <person name="Lawson D."/>
            <person name="Kodira C."/>
            <person name="Sutton G."/>
            <person name="Meyer J."/>
            <person name="Hill C.A."/>
            <person name="Birren B."/>
            <person name="Nene V."/>
            <person name="Collins F."/>
            <person name="Alarcon-Chaidez F."/>
            <person name="Wikel S."/>
            <person name="Strausberg R."/>
        </authorList>
    </citation>
    <scope>NUCLEOTIDE SEQUENCE [LARGE SCALE GENOMIC DNA]</scope>
    <source>
        <strain evidence="3">Wikel</strain>
        <strain evidence="1">Wikel colony</strain>
    </source>
</reference>
<dbReference type="AlphaFoldDB" id="B7QB31"/>
<accession>B7QB31</accession>
<dbReference type="HOGENOM" id="CLU_2006434_0_0_1"/>
<protein>
    <submittedName>
        <fullName evidence="1 2">Uncharacterized protein</fullName>
    </submittedName>
</protein>
<keyword evidence="3" id="KW-1185">Reference proteome</keyword>
<dbReference type="Proteomes" id="UP000001555">
    <property type="component" value="Unassembled WGS sequence"/>
</dbReference>
<proteinExistence type="predicted"/>
<dbReference type="EMBL" id="ABJB010508284">
    <property type="status" value="NOT_ANNOTATED_CDS"/>
    <property type="molecule type" value="Genomic_DNA"/>
</dbReference>
<dbReference type="VEuPathDB" id="VectorBase:ISCW012643"/>
<organism>
    <name type="scientific">Ixodes scapularis</name>
    <name type="common">Black-legged tick</name>
    <name type="synonym">Deer tick</name>
    <dbReference type="NCBI Taxonomy" id="6945"/>
    <lineage>
        <taxon>Eukaryota</taxon>
        <taxon>Metazoa</taxon>
        <taxon>Ecdysozoa</taxon>
        <taxon>Arthropoda</taxon>
        <taxon>Chelicerata</taxon>
        <taxon>Arachnida</taxon>
        <taxon>Acari</taxon>
        <taxon>Parasitiformes</taxon>
        <taxon>Ixodida</taxon>
        <taxon>Ixodoidea</taxon>
        <taxon>Ixodidae</taxon>
        <taxon>Ixodinae</taxon>
        <taxon>Ixodes</taxon>
    </lineage>
</organism>
<dbReference type="PaxDb" id="6945-B7QB31"/>
<evidence type="ECO:0000313" key="1">
    <source>
        <dbReference type="EMBL" id="EEC16053.1"/>
    </source>
</evidence>
<gene>
    <name evidence="1" type="ORF">IscW_ISCW012643</name>
</gene>